<feature type="domain" description="DUF1023" evidence="2">
    <location>
        <begin position="366"/>
        <end position="535"/>
    </location>
</feature>
<dbReference type="Pfam" id="PF06259">
    <property type="entry name" value="Abhydrolase_8"/>
    <property type="match status" value="1"/>
</dbReference>
<sequence>MDLATLKAFKSTEYEQAADGYRAIGDMAGAAKDTVDHQICAGIRNTLEGEAAKAALRELQELSKNFHYAQTECGLVSTALNGFAFDMAAAKRKLETALADARASGCTVGADGSVGYPAGGEEVDGKVPEGGTVTGTAGPMDPTASALERQAAGIHPNPNYGKALGFANRIAGALEEATDADAKWAPKLRALKADDDLVVSQRDWADAQADTGGVREAGQDYLGSLPRPPEGGSPKDNAEWWRGLSPEEQTAWMSAEPAVVGRLDGLPSAVRDEANRVVFNETRASMQMELDSIPKPPANEWTWITAGPYPSKVHTDEWMEWHRQYGDRYEQLNKSLKGMQSIQDRFDSTGVRGLPEAYLLGFSAEGNGRAVVANGNPDTADHQAVFVPGTTSNLGSIGGDINRMVNLWHVADDAADGKSVSTVTWLGYDAPQDIVKDSPFSHYANDGAPAFNRFMDGLEASHSGQSEPHRTAIGHSYGTTLIGSAARQGELNADDVILAGSPGVQVPKAEQMDVPEGHVWNEEADGDPVPDIGRFGHGGTDWDGPWTIPSDERFGAQQMTTDTEGHSDYWKESTESLWNQGQVVAGHGDNAKLEEPTNPSAYMR</sequence>
<keyword evidence="3" id="KW-0378">Hydrolase</keyword>
<dbReference type="RefSeq" id="WP_190189411.1">
    <property type="nucleotide sequence ID" value="NZ_BMVU01000004.1"/>
</dbReference>
<organism evidence="3 4">
    <name type="scientific">Streptomyces minutiscleroticus</name>
    <dbReference type="NCBI Taxonomy" id="68238"/>
    <lineage>
        <taxon>Bacteria</taxon>
        <taxon>Bacillati</taxon>
        <taxon>Actinomycetota</taxon>
        <taxon>Actinomycetes</taxon>
        <taxon>Kitasatosporales</taxon>
        <taxon>Streptomycetaceae</taxon>
        <taxon>Streptomyces</taxon>
    </lineage>
</organism>
<dbReference type="GO" id="GO:0016787">
    <property type="term" value="F:hydrolase activity"/>
    <property type="evidence" value="ECO:0007669"/>
    <property type="project" value="UniProtKB-KW"/>
</dbReference>
<gene>
    <name evidence="3" type="ORF">GCM10010358_15470</name>
</gene>
<name>A0A918NES1_9ACTN</name>
<reference evidence="3" key="2">
    <citation type="submission" date="2020-09" db="EMBL/GenBank/DDBJ databases">
        <authorList>
            <person name="Sun Q."/>
            <person name="Ohkuma M."/>
        </authorList>
    </citation>
    <scope>NUCLEOTIDE SEQUENCE</scope>
    <source>
        <strain evidence="3">JCM 4790</strain>
    </source>
</reference>
<feature type="region of interest" description="Disordered" evidence="1">
    <location>
        <begin position="585"/>
        <end position="604"/>
    </location>
</feature>
<accession>A0A918NES1</accession>
<evidence type="ECO:0000256" key="1">
    <source>
        <dbReference type="SAM" id="MobiDB-lite"/>
    </source>
</evidence>
<dbReference type="AlphaFoldDB" id="A0A918NES1"/>
<evidence type="ECO:0000313" key="3">
    <source>
        <dbReference type="EMBL" id="GGX62038.1"/>
    </source>
</evidence>
<evidence type="ECO:0000259" key="2">
    <source>
        <dbReference type="Pfam" id="PF06259"/>
    </source>
</evidence>
<reference evidence="3" key="1">
    <citation type="journal article" date="2014" name="Int. J. Syst. Evol. Microbiol.">
        <title>Complete genome sequence of Corynebacterium casei LMG S-19264T (=DSM 44701T), isolated from a smear-ripened cheese.</title>
        <authorList>
            <consortium name="US DOE Joint Genome Institute (JGI-PGF)"/>
            <person name="Walter F."/>
            <person name="Albersmeier A."/>
            <person name="Kalinowski J."/>
            <person name="Ruckert C."/>
        </authorList>
    </citation>
    <scope>NUCLEOTIDE SEQUENCE</scope>
    <source>
        <strain evidence="3">JCM 4790</strain>
    </source>
</reference>
<feature type="region of interest" description="Disordered" evidence="1">
    <location>
        <begin position="117"/>
        <end position="142"/>
    </location>
</feature>
<dbReference type="InterPro" id="IPR029058">
    <property type="entry name" value="AB_hydrolase_fold"/>
</dbReference>
<dbReference type="SUPFAM" id="SSF53474">
    <property type="entry name" value="alpha/beta-Hydrolases"/>
    <property type="match status" value="1"/>
</dbReference>
<keyword evidence="4" id="KW-1185">Reference proteome</keyword>
<proteinExistence type="predicted"/>
<protein>
    <submittedName>
        <fullName evidence="3">Alpha/beta hydrolase</fullName>
    </submittedName>
</protein>
<evidence type="ECO:0000313" key="4">
    <source>
        <dbReference type="Proteomes" id="UP000619244"/>
    </source>
</evidence>
<dbReference type="InterPro" id="IPR010427">
    <property type="entry name" value="DUF1023"/>
</dbReference>
<comment type="caution">
    <text evidence="3">The sequence shown here is derived from an EMBL/GenBank/DDBJ whole genome shotgun (WGS) entry which is preliminary data.</text>
</comment>
<feature type="region of interest" description="Disordered" evidence="1">
    <location>
        <begin position="208"/>
        <end position="237"/>
    </location>
</feature>
<dbReference type="Proteomes" id="UP000619244">
    <property type="component" value="Unassembled WGS sequence"/>
</dbReference>
<dbReference type="EMBL" id="BMVU01000004">
    <property type="protein sequence ID" value="GGX62038.1"/>
    <property type="molecule type" value="Genomic_DNA"/>
</dbReference>